<organism evidence="1 2">
    <name type="scientific">Candidatus Gottesmanbacteria bacterium RIFCSPHIGHO2_02_FULL_39_11</name>
    <dbReference type="NCBI Taxonomy" id="1798382"/>
    <lineage>
        <taxon>Bacteria</taxon>
        <taxon>Candidatus Gottesmaniibacteriota</taxon>
    </lineage>
</organism>
<evidence type="ECO:0000313" key="2">
    <source>
        <dbReference type="Proteomes" id="UP000176923"/>
    </source>
</evidence>
<gene>
    <name evidence="1" type="ORF">A3D77_00760</name>
</gene>
<dbReference type="Pfam" id="PF18924">
    <property type="entry name" value="DUF5674"/>
    <property type="match status" value="1"/>
</dbReference>
<evidence type="ECO:0000313" key="1">
    <source>
        <dbReference type="EMBL" id="OGG15629.1"/>
    </source>
</evidence>
<sequence>MFDPYIKTVIDVRKKICSAGCDRHFDSEKLLLEQGSKQSDLWGGGIDLETITIDCNSMINIRPKEGNTSNEIQNAKMRKEFEDLTNFFFKEIYEK</sequence>
<comment type="caution">
    <text evidence="1">The sequence shown here is derived from an EMBL/GenBank/DDBJ whole genome shotgun (WGS) entry which is preliminary data.</text>
</comment>
<reference evidence="1 2" key="1">
    <citation type="journal article" date="2016" name="Nat. Commun.">
        <title>Thousands of microbial genomes shed light on interconnected biogeochemical processes in an aquifer system.</title>
        <authorList>
            <person name="Anantharaman K."/>
            <person name="Brown C.T."/>
            <person name="Hug L.A."/>
            <person name="Sharon I."/>
            <person name="Castelle C.J."/>
            <person name="Probst A.J."/>
            <person name="Thomas B.C."/>
            <person name="Singh A."/>
            <person name="Wilkins M.J."/>
            <person name="Karaoz U."/>
            <person name="Brodie E.L."/>
            <person name="Williams K.H."/>
            <person name="Hubbard S.S."/>
            <person name="Banfield J.F."/>
        </authorList>
    </citation>
    <scope>NUCLEOTIDE SEQUENCE [LARGE SCALE GENOMIC DNA]</scope>
</reference>
<dbReference type="InterPro" id="IPR043731">
    <property type="entry name" value="DUF5674"/>
</dbReference>
<proteinExistence type="predicted"/>
<dbReference type="Proteomes" id="UP000176923">
    <property type="component" value="Unassembled WGS sequence"/>
</dbReference>
<dbReference type="AlphaFoldDB" id="A0A1F5ZT55"/>
<dbReference type="STRING" id="1798382.A3D77_00760"/>
<protein>
    <submittedName>
        <fullName evidence="1">Uncharacterized protein</fullName>
    </submittedName>
</protein>
<name>A0A1F5ZT55_9BACT</name>
<accession>A0A1F5ZT55</accession>
<dbReference type="EMBL" id="MFJL01000020">
    <property type="protein sequence ID" value="OGG15629.1"/>
    <property type="molecule type" value="Genomic_DNA"/>
</dbReference>